<dbReference type="InterPro" id="IPR002734">
    <property type="entry name" value="RibDG_C"/>
</dbReference>
<dbReference type="SUPFAM" id="SSF53597">
    <property type="entry name" value="Dihydrofolate reductase-like"/>
    <property type="match status" value="1"/>
</dbReference>
<dbReference type="GO" id="GO:0008703">
    <property type="term" value="F:5-amino-6-(5-phosphoribosylamino)uracil reductase activity"/>
    <property type="evidence" value="ECO:0007669"/>
    <property type="project" value="InterPro"/>
</dbReference>
<dbReference type="GO" id="GO:0009231">
    <property type="term" value="P:riboflavin biosynthetic process"/>
    <property type="evidence" value="ECO:0007669"/>
    <property type="project" value="InterPro"/>
</dbReference>
<keyword evidence="3" id="KW-1185">Reference proteome</keyword>
<dbReference type="PANTHER" id="PTHR38011">
    <property type="entry name" value="DIHYDROFOLATE REDUCTASE FAMILY PROTEIN (AFU_ORTHOLOGUE AFUA_8G06820)"/>
    <property type="match status" value="1"/>
</dbReference>
<dbReference type="EMBL" id="CP012559">
    <property type="protein sequence ID" value="ALB29806.1"/>
    <property type="molecule type" value="Genomic_DNA"/>
</dbReference>
<dbReference type="STRING" id="1074467.JP39_10825"/>
<name>A0A0K2LES3_9LACO</name>
<reference evidence="2 3" key="1">
    <citation type="submission" date="2015-08" db="EMBL/GenBank/DDBJ databases">
        <title>Genomic sequence of Lactobacillus heilongjiangensis DSM 28069, isolated from Chinese traditional pickle.</title>
        <authorList>
            <person name="Jiang X."/>
            <person name="Zheng B."/>
            <person name="Cheng H."/>
        </authorList>
    </citation>
    <scope>NUCLEOTIDE SEQUENCE [LARGE SCALE GENOMIC DNA]</scope>
    <source>
        <strain evidence="2 3">DSM 28069</strain>
    </source>
</reference>
<dbReference type="PANTHER" id="PTHR38011:SF11">
    <property type="entry name" value="2,5-DIAMINO-6-RIBOSYLAMINO-4(3H)-PYRIMIDINONE 5'-PHOSPHATE REDUCTASE"/>
    <property type="match status" value="1"/>
</dbReference>
<sequence>MARKVILFIAETLDGFIAETDGNIDFLIDSDFTSGETTDREYERLTKHIDTVVMGRKTYEQVANKLSPNNYPYDSFENYILTTHPTESLGNINFIRDNVVDLVEMLKSQPSKKDVWIIGGSSIIAPLVNSDLIDSYQIGIVPIVLGSGIPLFSDKTKFKEFNLESAKKVNGIAYLTYSK</sequence>
<organism evidence="2 3">
    <name type="scientific">Companilactobacillus heilongjiangensis</name>
    <dbReference type="NCBI Taxonomy" id="1074467"/>
    <lineage>
        <taxon>Bacteria</taxon>
        <taxon>Bacillati</taxon>
        <taxon>Bacillota</taxon>
        <taxon>Bacilli</taxon>
        <taxon>Lactobacillales</taxon>
        <taxon>Lactobacillaceae</taxon>
        <taxon>Companilactobacillus</taxon>
    </lineage>
</organism>
<evidence type="ECO:0000313" key="2">
    <source>
        <dbReference type="EMBL" id="ALB29806.1"/>
    </source>
</evidence>
<dbReference type="Proteomes" id="UP000061546">
    <property type="component" value="Chromosome"/>
</dbReference>
<dbReference type="Pfam" id="PF01872">
    <property type="entry name" value="RibD_C"/>
    <property type="match status" value="1"/>
</dbReference>
<dbReference type="AlphaFoldDB" id="A0A0K2LES3"/>
<proteinExistence type="predicted"/>
<accession>A0A0K2LES3</accession>
<evidence type="ECO:0000259" key="1">
    <source>
        <dbReference type="Pfam" id="PF01872"/>
    </source>
</evidence>
<feature type="domain" description="Bacterial bifunctional deaminase-reductase C-terminal" evidence="1">
    <location>
        <begin position="3"/>
        <end position="164"/>
    </location>
</feature>
<evidence type="ECO:0000313" key="3">
    <source>
        <dbReference type="Proteomes" id="UP000061546"/>
    </source>
</evidence>
<dbReference type="KEGG" id="lhi:JP39_10825"/>
<dbReference type="InterPro" id="IPR024072">
    <property type="entry name" value="DHFR-like_dom_sf"/>
</dbReference>
<dbReference type="Gene3D" id="3.40.430.10">
    <property type="entry name" value="Dihydrofolate Reductase, subunit A"/>
    <property type="match status" value="1"/>
</dbReference>
<dbReference type="RefSeq" id="WP_041500210.1">
    <property type="nucleotide sequence ID" value="NZ_BJDV01000003.1"/>
</dbReference>
<protein>
    <submittedName>
        <fullName evidence="2">Dihydrofolate reductase</fullName>
    </submittedName>
</protein>
<gene>
    <name evidence="2" type="ORF">JP39_10825</name>
</gene>
<dbReference type="OrthoDB" id="195113at2"/>
<dbReference type="InterPro" id="IPR050765">
    <property type="entry name" value="Riboflavin_Biosynth_HTPR"/>
</dbReference>